<feature type="compositionally biased region" description="Low complexity" evidence="1">
    <location>
        <begin position="75"/>
        <end position="87"/>
    </location>
</feature>
<dbReference type="Proteomes" id="UP000310158">
    <property type="component" value="Unassembled WGS sequence"/>
</dbReference>
<keyword evidence="3" id="KW-1185">Reference proteome</keyword>
<feature type="compositionally biased region" description="Acidic residues" evidence="1">
    <location>
        <begin position="141"/>
        <end position="156"/>
    </location>
</feature>
<sequence>MATRRTRSTSYPQPLTQLHTSSSSSTTTGSCIQRVPTSSLPPKTLNLTAPISKSASISSTKRCCTNGSTRRPARARASSSSLPLNRLFTPSTPPIVLPRSRTPSPPTSFLVPRPAKSVSAPHLTRIYTFLSSHPDSRDTESDADDDDDDDDDDDIDAPFGAEMIYTANKLDKGSSGFRTRFLSNGGVGPSLNGKYQIPKGVTTTPGQLGAGETETETDEPPRHLPTSRIVPESGPLIPPNSLEQTLTPLLFEAFRLLSIVPAVFGTMYNIYRIWHPPLTGNTMRVDYFVSALWVCNSDRIPMPAPDHGAATPVESILPPALDADPAARTPSDMLARDAPDARLARTRASARRVLGGDRDDDVRIAFDTVVGHE</sequence>
<feature type="region of interest" description="Disordered" evidence="1">
    <location>
        <begin position="129"/>
        <end position="157"/>
    </location>
</feature>
<organism evidence="2 3">
    <name type="scientific">Bondarzewia mesenterica</name>
    <dbReference type="NCBI Taxonomy" id="1095465"/>
    <lineage>
        <taxon>Eukaryota</taxon>
        <taxon>Fungi</taxon>
        <taxon>Dikarya</taxon>
        <taxon>Basidiomycota</taxon>
        <taxon>Agaricomycotina</taxon>
        <taxon>Agaricomycetes</taxon>
        <taxon>Russulales</taxon>
        <taxon>Bondarzewiaceae</taxon>
        <taxon>Bondarzewia</taxon>
    </lineage>
</organism>
<dbReference type="EMBL" id="SGPL01000175">
    <property type="protein sequence ID" value="THH16091.1"/>
    <property type="molecule type" value="Genomic_DNA"/>
</dbReference>
<accession>A0A4S4LWL0</accession>
<evidence type="ECO:0000313" key="2">
    <source>
        <dbReference type="EMBL" id="THH16091.1"/>
    </source>
</evidence>
<dbReference type="OrthoDB" id="2139606at2759"/>
<evidence type="ECO:0000313" key="3">
    <source>
        <dbReference type="Proteomes" id="UP000310158"/>
    </source>
</evidence>
<feature type="compositionally biased region" description="Polar residues" evidence="1">
    <location>
        <begin position="35"/>
        <end position="67"/>
    </location>
</feature>
<reference evidence="2 3" key="1">
    <citation type="submission" date="2019-02" db="EMBL/GenBank/DDBJ databases">
        <title>Genome sequencing of the rare red list fungi Bondarzewia mesenterica.</title>
        <authorList>
            <person name="Buettner E."/>
            <person name="Kellner H."/>
        </authorList>
    </citation>
    <scope>NUCLEOTIDE SEQUENCE [LARGE SCALE GENOMIC DNA]</scope>
    <source>
        <strain evidence="2 3">DSM 108281</strain>
    </source>
</reference>
<gene>
    <name evidence="2" type="ORF">EW146_g4506</name>
</gene>
<name>A0A4S4LWL0_9AGAM</name>
<feature type="compositionally biased region" description="Low complexity" evidence="1">
    <location>
        <begin position="20"/>
        <end position="30"/>
    </location>
</feature>
<protein>
    <submittedName>
        <fullName evidence="2">Uncharacterized protein</fullName>
    </submittedName>
</protein>
<feature type="region of interest" description="Disordered" evidence="1">
    <location>
        <begin position="1"/>
        <end position="116"/>
    </location>
</feature>
<dbReference type="PROSITE" id="PS51257">
    <property type="entry name" value="PROKAR_LIPOPROTEIN"/>
    <property type="match status" value="1"/>
</dbReference>
<feature type="compositionally biased region" description="Polar residues" evidence="1">
    <location>
        <begin position="8"/>
        <end position="19"/>
    </location>
</feature>
<feature type="region of interest" description="Disordered" evidence="1">
    <location>
        <begin position="193"/>
        <end position="236"/>
    </location>
</feature>
<comment type="caution">
    <text evidence="2">The sequence shown here is derived from an EMBL/GenBank/DDBJ whole genome shotgun (WGS) entry which is preliminary data.</text>
</comment>
<proteinExistence type="predicted"/>
<dbReference type="AlphaFoldDB" id="A0A4S4LWL0"/>
<evidence type="ECO:0000256" key="1">
    <source>
        <dbReference type="SAM" id="MobiDB-lite"/>
    </source>
</evidence>